<organism evidence="2 3">
    <name type="scientific">Paenibacillus gallinarum</name>
    <dbReference type="NCBI Taxonomy" id="2762232"/>
    <lineage>
        <taxon>Bacteria</taxon>
        <taxon>Bacillati</taxon>
        <taxon>Bacillota</taxon>
        <taxon>Bacilli</taxon>
        <taxon>Bacillales</taxon>
        <taxon>Paenibacillaceae</taxon>
        <taxon>Paenibacillus</taxon>
    </lineage>
</organism>
<dbReference type="EMBL" id="JACSQL010000011">
    <property type="protein sequence ID" value="MBD7970298.1"/>
    <property type="molecule type" value="Genomic_DNA"/>
</dbReference>
<dbReference type="RefSeq" id="WP_191803248.1">
    <property type="nucleotide sequence ID" value="NZ_JACSQL010000011.1"/>
</dbReference>
<dbReference type="Proteomes" id="UP000608071">
    <property type="component" value="Unassembled WGS sequence"/>
</dbReference>
<reference evidence="2 3" key="1">
    <citation type="submission" date="2020-08" db="EMBL/GenBank/DDBJ databases">
        <title>A Genomic Blueprint of the Chicken Gut Microbiome.</title>
        <authorList>
            <person name="Gilroy R."/>
            <person name="Ravi A."/>
            <person name="Getino M."/>
            <person name="Pursley I."/>
            <person name="Horton D.L."/>
            <person name="Alikhan N.-F."/>
            <person name="Baker D."/>
            <person name="Gharbi K."/>
            <person name="Hall N."/>
            <person name="Watson M."/>
            <person name="Adriaenssens E.M."/>
            <person name="Foster-Nyarko E."/>
            <person name="Jarju S."/>
            <person name="Secka A."/>
            <person name="Antonio M."/>
            <person name="Oren A."/>
            <person name="Chaudhuri R."/>
            <person name="La Ragione R.M."/>
            <person name="Hildebrand F."/>
            <person name="Pallen M.J."/>
        </authorList>
    </citation>
    <scope>NUCLEOTIDE SEQUENCE [LARGE SCALE GENOMIC DNA]</scope>
    <source>
        <strain evidence="2 3">Sa2BVA9</strain>
    </source>
</reference>
<evidence type="ECO:0000313" key="2">
    <source>
        <dbReference type="EMBL" id="MBD7970298.1"/>
    </source>
</evidence>
<sequence>MAKAKKYQDLTPAGQKKRLAKYEKEHEANGTKETTARLVQQAVIKEIKDGNKQAIFRFALHEKGAEKPRFETMKAFIAKGKDSLEEFYRSLTPQHLLSVTYKESNGYKNVWNLMDRTEAYKANKANKANMVDNAEVQGELPLEV</sequence>
<keyword evidence="3" id="KW-1185">Reference proteome</keyword>
<feature type="compositionally biased region" description="Basic and acidic residues" evidence="1">
    <location>
        <begin position="20"/>
        <end position="30"/>
    </location>
</feature>
<accession>A0ABR8T3G7</accession>
<evidence type="ECO:0000256" key="1">
    <source>
        <dbReference type="SAM" id="MobiDB-lite"/>
    </source>
</evidence>
<comment type="caution">
    <text evidence="2">The sequence shown here is derived from an EMBL/GenBank/DDBJ whole genome shotgun (WGS) entry which is preliminary data.</text>
</comment>
<proteinExistence type="predicted"/>
<feature type="region of interest" description="Disordered" evidence="1">
    <location>
        <begin position="1"/>
        <end position="34"/>
    </location>
</feature>
<protein>
    <submittedName>
        <fullName evidence="2">Uncharacterized protein</fullName>
    </submittedName>
</protein>
<gene>
    <name evidence="2" type="ORF">H9647_19720</name>
</gene>
<evidence type="ECO:0000313" key="3">
    <source>
        <dbReference type="Proteomes" id="UP000608071"/>
    </source>
</evidence>
<name>A0ABR8T3G7_9BACL</name>